<accession>A0A0H2WM06</accession>
<dbReference type="AlphaFoldDB" id="A0A0H2WM06"/>
<name>A0A0H2WM06_BURMA</name>
<dbReference type="KEGG" id="bma:BMA2338"/>
<evidence type="ECO:0000313" key="1">
    <source>
        <dbReference type="EMBL" id="AAU50229.1"/>
    </source>
</evidence>
<protein>
    <submittedName>
        <fullName evidence="1">Uncharacterized protein</fullName>
    </submittedName>
</protein>
<keyword evidence="2" id="KW-1185">Reference proteome</keyword>
<dbReference type="HOGENOM" id="CLU_3023176_0_0_4"/>
<dbReference type="EMBL" id="CP000010">
    <property type="protein sequence ID" value="AAU50229.1"/>
    <property type="molecule type" value="Genomic_DNA"/>
</dbReference>
<reference evidence="1 2" key="1">
    <citation type="journal article" date="2004" name="Proc. Natl. Acad. Sci. U.S.A.">
        <title>Structural flexibility in the Burkholderia mallei genome.</title>
        <authorList>
            <person name="Nierman W.C."/>
            <person name="DeShazer D."/>
            <person name="Kim H.S."/>
            <person name="Tettelin H."/>
            <person name="Nelson K.E."/>
            <person name="Feldblyum T."/>
            <person name="Ulrich R.L."/>
            <person name="Ronning C.M."/>
            <person name="Brinkac L.M."/>
            <person name="Daugherty S.C."/>
            <person name="Davidsen T.D."/>
            <person name="Deboy R.T."/>
            <person name="Dimitrov G."/>
            <person name="Dodson R.J."/>
            <person name="Durkin A.S."/>
            <person name="Gwinn M.L."/>
            <person name="Haft D.H."/>
            <person name="Khouri H."/>
            <person name="Kolonay J.F."/>
            <person name="Madupu R."/>
            <person name="Mohammoud Y."/>
            <person name="Nelson W.C."/>
            <person name="Radune D."/>
            <person name="Romero C.M."/>
            <person name="Sarria S."/>
            <person name="Selengut J."/>
            <person name="Shamblin C."/>
            <person name="Sullivan S.A."/>
            <person name="White O."/>
            <person name="Yu Y."/>
            <person name="Zafar N."/>
            <person name="Zhou L."/>
            <person name="Fraser C.M."/>
        </authorList>
    </citation>
    <scope>NUCLEOTIDE SEQUENCE [LARGE SCALE GENOMIC DNA]</scope>
    <source>
        <strain evidence="1 2">ATCC 23344</strain>
    </source>
</reference>
<gene>
    <name evidence="1" type="ordered locus">BMA2338</name>
</gene>
<organism evidence="1 2">
    <name type="scientific">Burkholderia mallei (strain ATCC 23344)</name>
    <dbReference type="NCBI Taxonomy" id="243160"/>
    <lineage>
        <taxon>Bacteria</taxon>
        <taxon>Pseudomonadati</taxon>
        <taxon>Pseudomonadota</taxon>
        <taxon>Betaproteobacteria</taxon>
        <taxon>Burkholderiales</taxon>
        <taxon>Burkholderiaceae</taxon>
        <taxon>Burkholderia</taxon>
        <taxon>pseudomallei group</taxon>
    </lineage>
</organism>
<sequence>MRTGGAKKNRRVRRRFFGNSVALRAPSLLSIRQRPEMPKKVKVKLCGHGGNAVRQ</sequence>
<dbReference type="Proteomes" id="UP000006693">
    <property type="component" value="Chromosome 1"/>
</dbReference>
<proteinExistence type="predicted"/>
<evidence type="ECO:0000313" key="2">
    <source>
        <dbReference type="Proteomes" id="UP000006693"/>
    </source>
</evidence>